<dbReference type="InterPro" id="IPR050638">
    <property type="entry name" value="AA-Vitamin_Transporters"/>
</dbReference>
<evidence type="ECO:0000256" key="2">
    <source>
        <dbReference type="ARBA" id="ARBA00007362"/>
    </source>
</evidence>
<feature type="transmembrane region" description="Helical" evidence="6">
    <location>
        <begin position="152"/>
        <end position="172"/>
    </location>
</feature>
<dbReference type="InterPro" id="IPR037185">
    <property type="entry name" value="EmrE-like"/>
</dbReference>
<keyword evidence="3 6" id="KW-0812">Transmembrane</keyword>
<organism evidence="8 9">
    <name type="scientific">Paenibacillus faecis</name>
    <dbReference type="NCBI Taxonomy" id="862114"/>
    <lineage>
        <taxon>Bacteria</taxon>
        <taxon>Bacillati</taxon>
        <taxon>Bacillota</taxon>
        <taxon>Bacilli</taxon>
        <taxon>Bacillales</taxon>
        <taxon>Paenibacillaceae</taxon>
        <taxon>Paenibacillus</taxon>
    </lineage>
</organism>
<feature type="transmembrane region" description="Helical" evidence="6">
    <location>
        <begin position="64"/>
        <end position="85"/>
    </location>
</feature>
<evidence type="ECO:0000259" key="7">
    <source>
        <dbReference type="Pfam" id="PF00892"/>
    </source>
</evidence>
<dbReference type="GO" id="GO:0016020">
    <property type="term" value="C:membrane"/>
    <property type="evidence" value="ECO:0007669"/>
    <property type="project" value="UniProtKB-SubCell"/>
</dbReference>
<name>A0A5D0CZ63_9BACL</name>
<dbReference type="OrthoDB" id="9799821at2"/>
<feature type="domain" description="EamA" evidence="7">
    <location>
        <begin position="7"/>
        <end position="138"/>
    </location>
</feature>
<dbReference type="AlphaFoldDB" id="A0A5D0CZ63"/>
<evidence type="ECO:0000256" key="3">
    <source>
        <dbReference type="ARBA" id="ARBA00022692"/>
    </source>
</evidence>
<dbReference type="PANTHER" id="PTHR32322">
    <property type="entry name" value="INNER MEMBRANE TRANSPORTER"/>
    <property type="match status" value="1"/>
</dbReference>
<evidence type="ECO:0000313" key="9">
    <source>
        <dbReference type="Proteomes" id="UP000325218"/>
    </source>
</evidence>
<keyword evidence="9" id="KW-1185">Reference proteome</keyword>
<dbReference type="PANTHER" id="PTHR32322:SF2">
    <property type="entry name" value="EAMA DOMAIN-CONTAINING PROTEIN"/>
    <property type="match status" value="1"/>
</dbReference>
<evidence type="ECO:0000256" key="5">
    <source>
        <dbReference type="ARBA" id="ARBA00023136"/>
    </source>
</evidence>
<comment type="similarity">
    <text evidence="2">Belongs to the EamA transporter family.</text>
</comment>
<accession>A0A5D0CZ63</accession>
<evidence type="ECO:0000256" key="1">
    <source>
        <dbReference type="ARBA" id="ARBA00004127"/>
    </source>
</evidence>
<feature type="transmembrane region" description="Helical" evidence="6">
    <location>
        <begin position="222"/>
        <end position="245"/>
    </location>
</feature>
<evidence type="ECO:0000256" key="6">
    <source>
        <dbReference type="SAM" id="Phobius"/>
    </source>
</evidence>
<dbReference type="EMBL" id="VSDO01000001">
    <property type="protein sequence ID" value="TYA15342.1"/>
    <property type="molecule type" value="Genomic_DNA"/>
</dbReference>
<evidence type="ECO:0000313" key="8">
    <source>
        <dbReference type="EMBL" id="TYA15342.1"/>
    </source>
</evidence>
<gene>
    <name evidence="8" type="ORF">FRY98_06870</name>
</gene>
<feature type="transmembrane region" description="Helical" evidence="6">
    <location>
        <begin position="33"/>
        <end position="52"/>
    </location>
</feature>
<feature type="transmembrane region" description="Helical" evidence="6">
    <location>
        <begin position="280"/>
        <end position="298"/>
    </location>
</feature>
<feature type="transmembrane region" description="Helical" evidence="6">
    <location>
        <begin position="123"/>
        <end position="140"/>
    </location>
</feature>
<feature type="transmembrane region" description="Helical" evidence="6">
    <location>
        <begin position="193"/>
        <end position="210"/>
    </location>
</feature>
<feature type="transmembrane region" description="Helical" evidence="6">
    <location>
        <begin position="252"/>
        <end position="274"/>
    </location>
</feature>
<dbReference type="Pfam" id="PF00892">
    <property type="entry name" value="EamA"/>
    <property type="match status" value="2"/>
</dbReference>
<keyword evidence="5 6" id="KW-0472">Membrane</keyword>
<dbReference type="SUPFAM" id="SSF103481">
    <property type="entry name" value="Multidrug resistance efflux transporter EmrE"/>
    <property type="match status" value="2"/>
</dbReference>
<dbReference type="Proteomes" id="UP000325218">
    <property type="component" value="Unassembled WGS sequence"/>
</dbReference>
<protein>
    <submittedName>
        <fullName evidence="8">EamA family transporter</fullName>
    </submittedName>
</protein>
<dbReference type="Gene3D" id="1.10.3730.20">
    <property type="match status" value="1"/>
</dbReference>
<comment type="subcellular location">
    <subcellularLocation>
        <location evidence="1">Endomembrane system</location>
        <topology evidence="1">Multi-pass membrane protein</topology>
    </subcellularLocation>
</comment>
<dbReference type="InterPro" id="IPR000620">
    <property type="entry name" value="EamA_dom"/>
</dbReference>
<feature type="domain" description="EamA" evidence="7">
    <location>
        <begin position="154"/>
        <end position="297"/>
    </location>
</feature>
<proteinExistence type="inferred from homology"/>
<reference evidence="8 9" key="1">
    <citation type="submission" date="2019-08" db="EMBL/GenBank/DDBJ databases">
        <title>Genome sequencing of Paenibacillus faecis DSM 23593(T).</title>
        <authorList>
            <person name="Kook J.-K."/>
            <person name="Park S.-N."/>
            <person name="Lim Y.K."/>
        </authorList>
    </citation>
    <scope>NUCLEOTIDE SEQUENCE [LARGE SCALE GENOMIC DNA]</scope>
    <source>
        <strain evidence="8 9">DSM 23593</strain>
    </source>
</reference>
<sequence length="310" mass="32333">MKQKQGEIYLLLAFTLAGTSVVSARFAAGLGAFTITSVSLLLGLGVLVPVYGKRLGQAIRQMGWSEWGMVALQACFGIFLFRALLLTGLDYTSAGEAGLLTGTAPAITALLAWVLLRESLNAKVAVGIGSTVGGILLIQGEPGVGNPLAASHLAGNLLVLGAAASESLFNIFSRAASREGKKPKAAVDPVAQTTLVTAAAFMVSLVPALGERPFAALSTLDLTGWLALLWYGWVVTALAFICWYAGIRRSSAFTAAAYSGMMPLTSMVLALVLLGERIDLWQAAGGGMVVCGMVLIGLPKRSRNKTMQVQ</sequence>
<keyword evidence="4 6" id="KW-1133">Transmembrane helix</keyword>
<comment type="caution">
    <text evidence="8">The sequence shown here is derived from an EMBL/GenBank/DDBJ whole genome shotgun (WGS) entry which is preliminary data.</text>
</comment>
<evidence type="ECO:0000256" key="4">
    <source>
        <dbReference type="ARBA" id="ARBA00022989"/>
    </source>
</evidence>
<feature type="transmembrane region" description="Helical" evidence="6">
    <location>
        <begin position="97"/>
        <end position="116"/>
    </location>
</feature>
<dbReference type="RefSeq" id="WP_148450932.1">
    <property type="nucleotide sequence ID" value="NZ_VSDO01000001.1"/>
</dbReference>